<dbReference type="Gene3D" id="1.20.1270.180">
    <property type="match status" value="1"/>
</dbReference>
<feature type="domain" description="Lysozyme inhibitor LprI-like N-terminal" evidence="1">
    <location>
        <begin position="22"/>
        <end position="112"/>
    </location>
</feature>
<gene>
    <name evidence="2" type="ORF">GKC49_07095</name>
</gene>
<dbReference type="RefSeq" id="WP_061703182.1">
    <property type="nucleotide sequence ID" value="NZ_CP134729.1"/>
</dbReference>
<dbReference type="Pfam" id="PF07007">
    <property type="entry name" value="LprI"/>
    <property type="match status" value="1"/>
</dbReference>
<dbReference type="AlphaFoldDB" id="A0A7X2MKL3"/>
<name>A0A7X2MKL3_ENTAG</name>
<protein>
    <submittedName>
        <fullName evidence="2">DUF1311 domain-containing protein</fullName>
    </submittedName>
</protein>
<organism evidence="2 3">
    <name type="scientific">Enterobacter agglomerans</name>
    <name type="common">Erwinia herbicola</name>
    <name type="synonym">Pantoea agglomerans</name>
    <dbReference type="NCBI Taxonomy" id="549"/>
    <lineage>
        <taxon>Bacteria</taxon>
        <taxon>Pseudomonadati</taxon>
        <taxon>Pseudomonadota</taxon>
        <taxon>Gammaproteobacteria</taxon>
        <taxon>Enterobacterales</taxon>
        <taxon>Erwiniaceae</taxon>
        <taxon>Pantoea</taxon>
        <taxon>Pantoea agglomerans group</taxon>
    </lineage>
</organism>
<evidence type="ECO:0000259" key="1">
    <source>
        <dbReference type="Pfam" id="PF07007"/>
    </source>
</evidence>
<dbReference type="Proteomes" id="UP000461948">
    <property type="component" value="Unassembled WGS sequence"/>
</dbReference>
<evidence type="ECO:0000313" key="3">
    <source>
        <dbReference type="Proteomes" id="UP000461948"/>
    </source>
</evidence>
<dbReference type="InterPro" id="IPR009739">
    <property type="entry name" value="LprI-like_N"/>
</dbReference>
<comment type="caution">
    <text evidence="2">The sequence shown here is derived from an EMBL/GenBank/DDBJ whole genome shotgun (WGS) entry which is preliminary data.</text>
</comment>
<dbReference type="PANTHER" id="PTHR39176:SF1">
    <property type="entry name" value="PERIPLASMIC PROTEIN"/>
    <property type="match status" value="1"/>
</dbReference>
<dbReference type="PANTHER" id="PTHR39176">
    <property type="entry name" value="PERIPLASMIC PROTEIN-RELATED"/>
    <property type="match status" value="1"/>
</dbReference>
<evidence type="ECO:0000313" key="2">
    <source>
        <dbReference type="EMBL" id="MSE14908.1"/>
    </source>
</evidence>
<dbReference type="EMBL" id="WKLC01000215">
    <property type="protein sequence ID" value="MSE14908.1"/>
    <property type="molecule type" value="Genomic_DNA"/>
</dbReference>
<sequence>MKKLILASLLLWPVSQVWAADCNNADTQLEMNQCASADYKKADKELNSTYQQVLKSTAGEQTALFRKAQRKWIEYRDADCQSQTFASRDGSISSMNFGLCLKAKTEQRTKELKEMLNCPEGDVSCPL</sequence>
<reference evidence="2 3" key="1">
    <citation type="submission" date="2019-11" db="EMBL/GenBank/DDBJ databases">
        <title>Draft Genome Sequence of Plant Growth-Promoting Rhizosphere-Associated Bacteria.</title>
        <authorList>
            <person name="Vasilyev I.Y."/>
            <person name="Radchenko V."/>
            <person name="Ilnitskaya E.V."/>
        </authorList>
    </citation>
    <scope>NUCLEOTIDE SEQUENCE [LARGE SCALE GENOMIC DNA]</scope>
    <source>
        <strain evidence="2 3">VRA_MhP_f</strain>
    </source>
</reference>
<proteinExistence type="predicted"/>
<dbReference type="OrthoDB" id="7340239at2"/>
<accession>A0A7X2MKL3</accession>